<reference evidence="2" key="1">
    <citation type="journal article" date="2021" name="PeerJ">
        <title>Extensive microbial diversity within the chicken gut microbiome revealed by metagenomics and culture.</title>
        <authorList>
            <person name="Gilroy R."/>
            <person name="Ravi A."/>
            <person name="Getino M."/>
            <person name="Pursley I."/>
            <person name="Horton D.L."/>
            <person name="Alikhan N.F."/>
            <person name="Baker D."/>
            <person name="Gharbi K."/>
            <person name="Hall N."/>
            <person name="Watson M."/>
            <person name="Adriaenssens E.M."/>
            <person name="Foster-Nyarko E."/>
            <person name="Jarju S."/>
            <person name="Secka A."/>
            <person name="Antonio M."/>
            <person name="Oren A."/>
            <person name="Chaudhuri R.R."/>
            <person name="La Ragione R."/>
            <person name="Hildebrand F."/>
            <person name="Pallen M.J."/>
        </authorList>
    </citation>
    <scope>NUCLEOTIDE SEQUENCE</scope>
    <source>
        <strain evidence="2">ChiGjej3B3-11674</strain>
    </source>
</reference>
<dbReference type="Gene3D" id="3.10.290.30">
    <property type="entry name" value="MM3350-like"/>
    <property type="match status" value="1"/>
</dbReference>
<accession>A0A9D2R7B3</accession>
<dbReference type="EMBL" id="DWUV01000112">
    <property type="protein sequence ID" value="HJD34066.1"/>
    <property type="molecule type" value="Genomic_DNA"/>
</dbReference>
<sequence>MIHFDETMLQGIEETCRDFDIFCDFLLSGSAKLSKKTGNIGRKDCFVLNKMLMVQEDFEKPGRDQDRYTIINYFYYAAFRYRILEMNEKGDAAQEGIRYNLFKESSIPERYLLLAACFLLERRILQDELSMEWTLGEIVEWAASIKGEKNDLYELPPTIRPVYEGRDIRIIFKYLEELKIARIADVAMTEGKGRAARKNSRWCAEAGKLFPLLCDLSKYIPRYLDREEVEELIQFICGDYIKKNSADQFTGNILKMFEEPDRKDYSDQTVELEIKVRYRDCIRCVRMNLTDTLHDLHRMIQKAFEFDNDHLYAFYVGHGMMQETYVIDDAVTNGDELSADETELGMLELRKGQSFSYLFDFGDMWWFDIRVLGMKAGRIQAPEITKAVGKAPEQYPMIW</sequence>
<dbReference type="InterPro" id="IPR012912">
    <property type="entry name" value="Plasmid_pRiA4b_Orf3-like"/>
</dbReference>
<dbReference type="Pfam" id="PF07929">
    <property type="entry name" value="PRiA4_ORF3"/>
    <property type="match status" value="1"/>
</dbReference>
<organism evidence="2 3">
    <name type="scientific">Candidatus Mediterraneibacter tabaqchaliae</name>
    <dbReference type="NCBI Taxonomy" id="2838689"/>
    <lineage>
        <taxon>Bacteria</taxon>
        <taxon>Bacillati</taxon>
        <taxon>Bacillota</taxon>
        <taxon>Clostridia</taxon>
        <taxon>Lachnospirales</taxon>
        <taxon>Lachnospiraceae</taxon>
        <taxon>Mediterraneibacter</taxon>
    </lineage>
</organism>
<gene>
    <name evidence="2" type="ORF">H9911_05930</name>
</gene>
<evidence type="ECO:0000313" key="2">
    <source>
        <dbReference type="EMBL" id="HJD34066.1"/>
    </source>
</evidence>
<dbReference type="InterPro" id="IPR024047">
    <property type="entry name" value="MM3350-like_sf"/>
</dbReference>
<protein>
    <submittedName>
        <fullName evidence="2">Plasmid pRiA4b ORF-3 family protein</fullName>
    </submittedName>
</protein>
<evidence type="ECO:0000259" key="1">
    <source>
        <dbReference type="Pfam" id="PF07929"/>
    </source>
</evidence>
<name>A0A9D2R7B3_9FIRM</name>
<dbReference type="Proteomes" id="UP000823897">
    <property type="component" value="Unassembled WGS sequence"/>
</dbReference>
<dbReference type="SUPFAM" id="SSF159941">
    <property type="entry name" value="MM3350-like"/>
    <property type="match status" value="1"/>
</dbReference>
<evidence type="ECO:0000313" key="3">
    <source>
        <dbReference type="Proteomes" id="UP000823897"/>
    </source>
</evidence>
<reference evidence="2" key="2">
    <citation type="submission" date="2021-04" db="EMBL/GenBank/DDBJ databases">
        <authorList>
            <person name="Gilroy R."/>
        </authorList>
    </citation>
    <scope>NUCLEOTIDE SEQUENCE</scope>
    <source>
        <strain evidence="2">ChiGjej3B3-11674</strain>
    </source>
</reference>
<feature type="domain" description="Plasmid pRiA4b Orf3-like" evidence="1">
    <location>
        <begin position="273"/>
        <end position="392"/>
    </location>
</feature>
<proteinExistence type="predicted"/>
<dbReference type="AlphaFoldDB" id="A0A9D2R7B3"/>
<comment type="caution">
    <text evidence="2">The sequence shown here is derived from an EMBL/GenBank/DDBJ whole genome shotgun (WGS) entry which is preliminary data.</text>
</comment>